<dbReference type="InterPro" id="IPR000014">
    <property type="entry name" value="PAS"/>
</dbReference>
<feature type="compositionally biased region" description="Low complexity" evidence="12">
    <location>
        <begin position="352"/>
        <end position="368"/>
    </location>
</feature>
<feature type="compositionally biased region" description="Basic and acidic residues" evidence="12">
    <location>
        <begin position="1850"/>
        <end position="1865"/>
    </location>
</feature>
<keyword evidence="2" id="KW-0723">Serine/threonine-protein kinase</keyword>
<dbReference type="KEGG" id="bcom:BAUCODRAFT_246511"/>
<feature type="compositionally biased region" description="Low complexity" evidence="12">
    <location>
        <begin position="597"/>
        <end position="606"/>
    </location>
</feature>
<dbReference type="RefSeq" id="XP_007679676.1">
    <property type="nucleotide sequence ID" value="XM_007681486.1"/>
</dbReference>
<comment type="caution">
    <text evidence="10">Lacks conserved residue(s) required for the propagation of feature annotation.</text>
</comment>
<feature type="domain" description="Protein kinase" evidence="13">
    <location>
        <begin position="792"/>
        <end position="1218"/>
    </location>
</feature>
<dbReference type="GO" id="GO:0006355">
    <property type="term" value="P:regulation of DNA-templated transcription"/>
    <property type="evidence" value="ECO:0007669"/>
    <property type="project" value="InterPro"/>
</dbReference>
<dbReference type="InterPro" id="IPR001789">
    <property type="entry name" value="Sig_transdc_resp-reg_receiver"/>
</dbReference>
<dbReference type="STRING" id="717646.M2LHF8"/>
<feature type="compositionally biased region" description="Low complexity" evidence="12">
    <location>
        <begin position="1363"/>
        <end position="1381"/>
    </location>
</feature>
<keyword evidence="4" id="KW-0808">Transferase</keyword>
<evidence type="ECO:0000256" key="7">
    <source>
        <dbReference type="ARBA" id="ARBA00022840"/>
    </source>
</evidence>
<comment type="catalytic activity">
    <reaction evidence="9">
        <text>L-seryl-[protein] + ATP = O-phospho-L-seryl-[protein] + ADP + H(+)</text>
        <dbReference type="Rhea" id="RHEA:17989"/>
        <dbReference type="Rhea" id="RHEA-COMP:9863"/>
        <dbReference type="Rhea" id="RHEA-COMP:11604"/>
        <dbReference type="ChEBI" id="CHEBI:15378"/>
        <dbReference type="ChEBI" id="CHEBI:29999"/>
        <dbReference type="ChEBI" id="CHEBI:30616"/>
        <dbReference type="ChEBI" id="CHEBI:83421"/>
        <dbReference type="ChEBI" id="CHEBI:456216"/>
        <dbReference type="EC" id="2.7.11.1"/>
    </reaction>
</comment>
<dbReference type="InterPro" id="IPR011006">
    <property type="entry name" value="CheY-like_superfamily"/>
</dbReference>
<dbReference type="Gene3D" id="3.40.50.2300">
    <property type="match status" value="1"/>
</dbReference>
<dbReference type="FunFam" id="3.40.50.2300:FF:000139">
    <property type="entry name" value="Serine threonine protein kinase"/>
    <property type="match status" value="1"/>
</dbReference>
<dbReference type="InterPro" id="IPR008271">
    <property type="entry name" value="Ser/Thr_kinase_AS"/>
</dbReference>
<dbReference type="Pfam" id="PF00072">
    <property type="entry name" value="Response_reg"/>
    <property type="match status" value="1"/>
</dbReference>
<evidence type="ECO:0000256" key="3">
    <source>
        <dbReference type="ARBA" id="ARBA00022553"/>
    </source>
</evidence>
<dbReference type="PANTHER" id="PTHR24356:SF1">
    <property type="entry name" value="SERINE_THREONINE-PROTEIN KINASE GREATWALL"/>
    <property type="match status" value="1"/>
</dbReference>
<evidence type="ECO:0000256" key="10">
    <source>
        <dbReference type="PROSITE-ProRule" id="PRU00169"/>
    </source>
</evidence>
<dbReference type="Gene3D" id="3.30.200.20">
    <property type="entry name" value="Phosphorylase Kinase, domain 1"/>
    <property type="match status" value="2"/>
</dbReference>
<feature type="compositionally biased region" description="Polar residues" evidence="12">
    <location>
        <begin position="1737"/>
        <end position="1748"/>
    </location>
</feature>
<evidence type="ECO:0000313" key="18">
    <source>
        <dbReference type="Proteomes" id="UP000011761"/>
    </source>
</evidence>
<feature type="region of interest" description="Disordered" evidence="12">
    <location>
        <begin position="328"/>
        <end position="388"/>
    </location>
</feature>
<evidence type="ECO:0000256" key="5">
    <source>
        <dbReference type="ARBA" id="ARBA00022741"/>
    </source>
</evidence>
<feature type="compositionally biased region" description="Acidic residues" evidence="12">
    <location>
        <begin position="1053"/>
        <end position="1063"/>
    </location>
</feature>
<feature type="compositionally biased region" description="Low complexity" evidence="12">
    <location>
        <begin position="639"/>
        <end position="650"/>
    </location>
</feature>
<feature type="compositionally biased region" description="Polar residues" evidence="12">
    <location>
        <begin position="156"/>
        <end position="175"/>
    </location>
</feature>
<feature type="compositionally biased region" description="Polar residues" evidence="12">
    <location>
        <begin position="972"/>
        <end position="981"/>
    </location>
</feature>
<evidence type="ECO:0000256" key="2">
    <source>
        <dbReference type="ARBA" id="ARBA00022527"/>
    </source>
</evidence>
<feature type="compositionally biased region" description="Polar residues" evidence="12">
    <location>
        <begin position="369"/>
        <end position="382"/>
    </location>
</feature>
<organism evidence="17 18">
    <name type="scientific">Baudoinia panamericana (strain UAMH 10762)</name>
    <name type="common">Angels' share fungus</name>
    <name type="synonym">Baudoinia compniacensis (strain UAMH 10762)</name>
    <dbReference type="NCBI Taxonomy" id="717646"/>
    <lineage>
        <taxon>Eukaryota</taxon>
        <taxon>Fungi</taxon>
        <taxon>Dikarya</taxon>
        <taxon>Ascomycota</taxon>
        <taxon>Pezizomycotina</taxon>
        <taxon>Dothideomycetes</taxon>
        <taxon>Dothideomycetidae</taxon>
        <taxon>Mycosphaerellales</taxon>
        <taxon>Teratosphaeriaceae</taxon>
        <taxon>Baudoinia</taxon>
    </lineage>
</organism>
<dbReference type="InterPro" id="IPR050236">
    <property type="entry name" value="Ser_Thr_kinase_AGC"/>
</dbReference>
<evidence type="ECO:0000259" key="13">
    <source>
        <dbReference type="PROSITE" id="PS50011"/>
    </source>
</evidence>
<dbReference type="EC" id="2.7.11.1" evidence="1"/>
<feature type="region of interest" description="Disordered" evidence="12">
    <location>
        <begin position="949"/>
        <end position="1094"/>
    </location>
</feature>
<evidence type="ECO:0000256" key="1">
    <source>
        <dbReference type="ARBA" id="ARBA00012513"/>
    </source>
</evidence>
<feature type="compositionally biased region" description="Low complexity" evidence="12">
    <location>
        <begin position="1722"/>
        <end position="1736"/>
    </location>
</feature>
<feature type="compositionally biased region" description="Polar residues" evidence="12">
    <location>
        <begin position="328"/>
        <end position="338"/>
    </location>
</feature>
<feature type="domain" description="PAS" evidence="15">
    <location>
        <begin position="45"/>
        <end position="96"/>
    </location>
</feature>
<evidence type="ECO:0000259" key="16">
    <source>
        <dbReference type="PROSITE" id="PS51285"/>
    </source>
</evidence>
<feature type="compositionally biased region" description="Basic residues" evidence="12">
    <location>
        <begin position="1885"/>
        <end position="1896"/>
    </location>
</feature>
<name>M2LHF8_BAUPA</name>
<dbReference type="OrthoDB" id="162894at2759"/>
<dbReference type="Proteomes" id="UP000011761">
    <property type="component" value="Unassembled WGS sequence"/>
</dbReference>
<dbReference type="HOGENOM" id="CLU_000709_0_0_1"/>
<feature type="coiled-coil region" evidence="11">
    <location>
        <begin position="39"/>
        <end position="66"/>
    </location>
</feature>
<feature type="region of interest" description="Disordered" evidence="12">
    <location>
        <begin position="1827"/>
        <end position="1899"/>
    </location>
</feature>
<dbReference type="GO" id="GO:0005634">
    <property type="term" value="C:nucleus"/>
    <property type="evidence" value="ECO:0007669"/>
    <property type="project" value="TreeGrafter"/>
</dbReference>
<evidence type="ECO:0000256" key="9">
    <source>
        <dbReference type="ARBA" id="ARBA00048679"/>
    </source>
</evidence>
<feature type="region of interest" description="Disordered" evidence="12">
    <location>
        <begin position="1361"/>
        <end position="1570"/>
    </location>
</feature>
<dbReference type="SMART" id="SM00091">
    <property type="entry name" value="PAS"/>
    <property type="match status" value="1"/>
</dbReference>
<dbReference type="GeneID" id="19110219"/>
<accession>M2LHF8</accession>
<feature type="compositionally biased region" description="Low complexity" evidence="12">
    <location>
        <begin position="1497"/>
        <end position="1509"/>
    </location>
</feature>
<feature type="domain" description="AGC-kinase C-terminal" evidence="16">
    <location>
        <begin position="1219"/>
        <end position="1338"/>
    </location>
</feature>
<dbReference type="PROSITE" id="PS50110">
    <property type="entry name" value="RESPONSE_REGULATORY"/>
    <property type="match status" value="1"/>
</dbReference>
<feature type="compositionally biased region" description="Polar residues" evidence="12">
    <location>
        <begin position="1560"/>
        <end position="1570"/>
    </location>
</feature>
<keyword evidence="11" id="KW-0175">Coiled coil</keyword>
<dbReference type="SUPFAM" id="SSF56112">
    <property type="entry name" value="Protein kinase-like (PK-like)"/>
    <property type="match status" value="1"/>
</dbReference>
<evidence type="ECO:0000256" key="12">
    <source>
        <dbReference type="SAM" id="MobiDB-lite"/>
    </source>
</evidence>
<feature type="domain" description="Response regulatory" evidence="14">
    <location>
        <begin position="1582"/>
        <end position="1696"/>
    </location>
</feature>
<dbReference type="GO" id="GO:0005737">
    <property type="term" value="C:cytoplasm"/>
    <property type="evidence" value="ECO:0007669"/>
    <property type="project" value="TreeGrafter"/>
</dbReference>
<protein>
    <recommendedName>
        <fullName evidence="1">non-specific serine/threonine protein kinase</fullName>
        <ecNumber evidence="1">2.7.11.1</ecNumber>
    </recommendedName>
</protein>
<dbReference type="SMART" id="SM00220">
    <property type="entry name" value="S_TKc"/>
    <property type="match status" value="1"/>
</dbReference>
<dbReference type="PROSITE" id="PS50011">
    <property type="entry name" value="PROTEIN_KINASE_DOM"/>
    <property type="match status" value="1"/>
</dbReference>
<dbReference type="PROSITE" id="PS00108">
    <property type="entry name" value="PROTEIN_KINASE_ST"/>
    <property type="match status" value="1"/>
</dbReference>
<dbReference type="InterPro" id="IPR000719">
    <property type="entry name" value="Prot_kinase_dom"/>
</dbReference>
<dbReference type="GO" id="GO:0004674">
    <property type="term" value="F:protein serine/threonine kinase activity"/>
    <property type="evidence" value="ECO:0007669"/>
    <property type="project" value="UniProtKB-KW"/>
</dbReference>
<evidence type="ECO:0000259" key="14">
    <source>
        <dbReference type="PROSITE" id="PS50110"/>
    </source>
</evidence>
<gene>
    <name evidence="17" type="ORF">BAUCODRAFT_246511</name>
</gene>
<sequence>MASEDGPPPTFLAPPAVTALREEAAKDGGERGHMERTISMDIREEREELKKAAEQSTNAILELALDGTVRWVSPSWPDVAGITVEETIGKPIAELLVENCNVFGECIEAMRRDDSKSRTVRFSVKTALPIVRDDSASFDDKTPVEPKSGFDPLPQAHSTSEALHIQGTEQSQSAEQQEKPQPLQARHSESGDVVDLEAQGIMIYDRTTGEESHTMWMVKPAVSREVTIDLPELLVESLGVGAEMLANYLTLLAEVGSEDPEHHPPPMPVLCRICERSIQPWWFEKHTELCSQEHRAEMEVQLAQEALNEQRSALVKVLDALEAQTRLTRSLSNDSSSPTPAPKAEYKGLPIGPTSTPSSGPSSGRSSPAMQPSRSRESSATGLSHHRARSFAVRRPLARIVELVLDLCDTAMEISTPSIKENKVYASYELRTQSPQSEGRIQQVLQWQSPSQGTLENEQGLALLCEETAQLARSKVEAVFRHRRILEYSERIRVEFDILVHECVAEATLKAARIKAGDMSDSSDESPTYETPEEHADPSQEEASQEPPLQSTEEIAPEEPSIDDEVNVVPKRFTGSPSAMAMALRSASELTLDRRASSTGSSRASSPGVGATTPKSSVGPPEPFASFALHKRGSLAFESDAGGDSDSSMRSSHHSGGHRRADSPNAEVALSRVVSHRSRERKRQSLVLPSLIGQARHPSPGRGQGTPSSPLRMAKPRMPSSAVDSIPSPVTSPTLPTEGFTSPIIRAQHQSHHRRQSSNALADVLARPTSPRLSGVMGNSQAGARQTSIKDFEIIKPISKGAFGSVYLSKKKTTGDYFAIKVLKKADMIAKNQVTNVKAERAIMMWQGESDFVAKLYWTFSSKDYLYLVMEYLNGGDCASLIKVLGALPEDWTKKYIGEVVLCVQHLHSRQIVHRDIKPDNLLIDAKGHLKLTDFGLSRMGLIGRQKRAINAKPEDAPPDLLKAGPFRRAPSVTSSRSTSFDYHGHHSPAQTPAMTPALAGDLSQPSYFSLNREASREPSRRTSGHRSNSGDSDALESMFRRFSMADSRTPIEEETASEEGGESPDPYILQPVPSNVGPPKTETPPAQNATMPPPIMSLFDPTDSDRRFVGTPDYLAPETINGAGQDEMSDWWSLGCVLFECLYGRPPFNADTPEGVFKNILARNIQWPCDDEDVYVSEEAKDLMNKLMCSDPKERLGSNKEEKYADGGEEIKAHPWFSDINWETLREDEASFVPTNENPEDTEYFDPRGASMQHFAPEFQDEQNSPLQTPGADYPDRPHDALSRVRSQVNAVKRNLMPLHIPPHVRDARSRRLSEPVVNDDFGSFQFKNLPVLEKANKDVIQKLRADAMQAQAKSALGLGTSSPAVVSPSPAPSLDASPILPMPLKRTLSANKGHNRPQSPSMLSHHSSSPSRGSQPSSPLLVHFSAGQRPERRKASSGSSHLSQQTSNTSLQPGNFFEQVPRFTAKSQSAAPSPVRSAKNGSMQLHFNGETGGKQQRATSVSSSSPRQRSHTVGSQEGDLVPELVPAHHKRRSGVFDVSPFSSDNEESRQKPLRFQRNRQSSNRMSQVNLTDGPMFRTLDVLVCEDHPVSRLVMERLLEKLRCRTIIANNGAEAVRYATSTVKFDIIMMEYKLPQVNGVDVARMIRETKNANSNTPIVAVTGYLKELGVTHNFNALIEKPPTKEKLENVMSSLCQWKPAPEGWKPTPPMPVPAAVRQDSIPISTTDDSPTTTSSLSGFTSNTNTGREWSISSIDGAESHAGSIGSMGSIPLIVSRQPTLDEDYERNFGSSLAGGLGITQKPLVASPEPDVSKQLSRPFPQLLHESSAPARLDTPPSPVLRRQPSAEAVEAKRRSLEKVRHESAAESGDDEDEELGQVNVSRQRSPKRGTAKRASKLGTEMLRTNSQGSVISVDDVVAVQSAARASAAETPTTHAIAEDPAAEVEAMGHLTPPEIFTPSQAGDQTKEVMMEITTPMTEIQPDLEATPRPHHTHEPDPDPTPRASTSPTHHD</sequence>
<feature type="region of interest" description="Disordered" evidence="12">
    <location>
        <begin position="136"/>
        <end position="191"/>
    </location>
</feature>
<dbReference type="CDD" id="cd17546">
    <property type="entry name" value="REC_hyHK_CKI1_RcsC-like"/>
    <property type="match status" value="1"/>
</dbReference>
<evidence type="ECO:0000256" key="6">
    <source>
        <dbReference type="ARBA" id="ARBA00022777"/>
    </source>
</evidence>
<feature type="compositionally biased region" description="Acidic residues" evidence="12">
    <location>
        <begin position="555"/>
        <end position="566"/>
    </location>
</feature>
<evidence type="ECO:0000313" key="17">
    <source>
        <dbReference type="EMBL" id="EMC93597.1"/>
    </source>
</evidence>
<proteinExistence type="predicted"/>
<dbReference type="Pfam" id="PF00069">
    <property type="entry name" value="Pkinase"/>
    <property type="match status" value="2"/>
</dbReference>
<dbReference type="PROSITE" id="PS51285">
    <property type="entry name" value="AGC_KINASE_CTER"/>
    <property type="match status" value="1"/>
</dbReference>
<dbReference type="FunFam" id="3.30.200.20:FF:001008">
    <property type="entry name" value="Serine/threonine-protein kinase cek1"/>
    <property type="match status" value="1"/>
</dbReference>
<dbReference type="InterPro" id="IPR011009">
    <property type="entry name" value="Kinase-like_dom_sf"/>
</dbReference>
<dbReference type="OMA" id="HNRRFVG"/>
<keyword evidence="5" id="KW-0547">Nucleotide-binding</keyword>
<feature type="compositionally biased region" description="Low complexity" evidence="12">
    <location>
        <begin position="1438"/>
        <end position="1449"/>
    </location>
</feature>
<dbReference type="PROSITE" id="PS50112">
    <property type="entry name" value="PAS"/>
    <property type="match status" value="1"/>
</dbReference>
<keyword evidence="6" id="KW-0418">Kinase</keyword>
<dbReference type="GO" id="GO:0000160">
    <property type="term" value="P:phosphorelay signal transduction system"/>
    <property type="evidence" value="ECO:0007669"/>
    <property type="project" value="InterPro"/>
</dbReference>
<dbReference type="InterPro" id="IPR035965">
    <property type="entry name" value="PAS-like_dom_sf"/>
</dbReference>
<dbReference type="Gene3D" id="3.30.450.20">
    <property type="entry name" value="PAS domain"/>
    <property type="match status" value="1"/>
</dbReference>
<dbReference type="GO" id="GO:0005524">
    <property type="term" value="F:ATP binding"/>
    <property type="evidence" value="ECO:0007669"/>
    <property type="project" value="UniProtKB-KW"/>
</dbReference>
<feature type="region of interest" description="Disordered" evidence="12">
    <location>
        <begin position="1722"/>
        <end position="1748"/>
    </location>
</feature>
<dbReference type="CDD" id="cd05611">
    <property type="entry name" value="STKc_Rim15_like"/>
    <property type="match status" value="1"/>
</dbReference>
<feature type="region of interest" description="Disordered" evidence="12">
    <location>
        <begin position="1977"/>
        <end position="2012"/>
    </location>
</feature>
<feature type="compositionally biased region" description="Basic residues" evidence="12">
    <location>
        <begin position="674"/>
        <end position="684"/>
    </location>
</feature>
<comment type="catalytic activity">
    <reaction evidence="8">
        <text>L-threonyl-[protein] + ATP = O-phospho-L-threonyl-[protein] + ADP + H(+)</text>
        <dbReference type="Rhea" id="RHEA:46608"/>
        <dbReference type="Rhea" id="RHEA-COMP:11060"/>
        <dbReference type="Rhea" id="RHEA-COMP:11605"/>
        <dbReference type="ChEBI" id="CHEBI:15378"/>
        <dbReference type="ChEBI" id="CHEBI:30013"/>
        <dbReference type="ChEBI" id="CHEBI:30616"/>
        <dbReference type="ChEBI" id="CHEBI:61977"/>
        <dbReference type="ChEBI" id="CHEBI:456216"/>
        <dbReference type="EC" id="2.7.11.1"/>
    </reaction>
</comment>
<keyword evidence="3" id="KW-0597">Phosphoprotein</keyword>
<evidence type="ECO:0000259" key="15">
    <source>
        <dbReference type="PROSITE" id="PS50112"/>
    </source>
</evidence>
<dbReference type="SUPFAM" id="SSF52172">
    <property type="entry name" value="CheY-like"/>
    <property type="match status" value="1"/>
</dbReference>
<dbReference type="PANTHER" id="PTHR24356">
    <property type="entry name" value="SERINE/THREONINE-PROTEIN KINASE"/>
    <property type="match status" value="1"/>
</dbReference>
<dbReference type="eggNOG" id="KOG0605">
    <property type="taxonomic scope" value="Eukaryota"/>
</dbReference>
<dbReference type="FunFam" id="1.10.510.10:FF:000340">
    <property type="entry name" value="Serine threonine protein kinase"/>
    <property type="match status" value="1"/>
</dbReference>
<evidence type="ECO:0000256" key="8">
    <source>
        <dbReference type="ARBA" id="ARBA00047899"/>
    </source>
</evidence>
<keyword evidence="18" id="KW-1185">Reference proteome</keyword>
<dbReference type="SMART" id="SM00133">
    <property type="entry name" value="S_TK_X"/>
    <property type="match status" value="1"/>
</dbReference>
<feature type="compositionally biased region" description="Low complexity" evidence="12">
    <location>
        <begin position="1399"/>
        <end position="1422"/>
    </location>
</feature>
<evidence type="ECO:0000256" key="11">
    <source>
        <dbReference type="SAM" id="Coils"/>
    </source>
</evidence>
<dbReference type="EMBL" id="KB445560">
    <property type="protein sequence ID" value="EMC93597.1"/>
    <property type="molecule type" value="Genomic_DNA"/>
</dbReference>
<keyword evidence="7" id="KW-0067">ATP-binding</keyword>
<dbReference type="SMART" id="SM00448">
    <property type="entry name" value="REC"/>
    <property type="match status" value="1"/>
</dbReference>
<dbReference type="GO" id="GO:1901992">
    <property type="term" value="P:positive regulation of mitotic cell cycle phase transition"/>
    <property type="evidence" value="ECO:0007669"/>
    <property type="project" value="UniProtKB-ARBA"/>
</dbReference>
<reference evidence="17 18" key="1">
    <citation type="journal article" date="2012" name="PLoS Pathog.">
        <title>Diverse lifestyles and strategies of plant pathogenesis encoded in the genomes of eighteen Dothideomycetes fungi.</title>
        <authorList>
            <person name="Ohm R.A."/>
            <person name="Feau N."/>
            <person name="Henrissat B."/>
            <person name="Schoch C.L."/>
            <person name="Horwitz B.A."/>
            <person name="Barry K.W."/>
            <person name="Condon B.J."/>
            <person name="Copeland A.C."/>
            <person name="Dhillon B."/>
            <person name="Glaser F."/>
            <person name="Hesse C.N."/>
            <person name="Kosti I."/>
            <person name="LaButti K."/>
            <person name="Lindquist E.A."/>
            <person name="Lucas S."/>
            <person name="Salamov A.A."/>
            <person name="Bradshaw R.E."/>
            <person name="Ciuffetti L."/>
            <person name="Hamelin R.C."/>
            <person name="Kema G.H.J."/>
            <person name="Lawrence C."/>
            <person name="Scott J.A."/>
            <person name="Spatafora J.W."/>
            <person name="Turgeon B.G."/>
            <person name="de Wit P.J.G.M."/>
            <person name="Zhong S."/>
            <person name="Goodwin S.B."/>
            <person name="Grigoriev I.V."/>
        </authorList>
    </citation>
    <scope>NUCLEOTIDE SEQUENCE [LARGE SCALE GENOMIC DNA]</scope>
    <source>
        <strain evidence="17 18">UAMH 10762</strain>
    </source>
</reference>
<dbReference type="Gene3D" id="1.10.510.10">
    <property type="entry name" value="Transferase(Phosphotransferase) domain 1"/>
    <property type="match status" value="2"/>
</dbReference>
<dbReference type="InterPro" id="IPR000961">
    <property type="entry name" value="AGC-kinase_C"/>
</dbReference>
<dbReference type="SUPFAM" id="SSF55785">
    <property type="entry name" value="PYP-like sensor domain (PAS domain)"/>
    <property type="match status" value="1"/>
</dbReference>
<feature type="region of interest" description="Disordered" evidence="12">
    <location>
        <begin position="514"/>
        <end position="568"/>
    </location>
</feature>
<dbReference type="InterPro" id="IPR013767">
    <property type="entry name" value="PAS_fold"/>
</dbReference>
<dbReference type="FunFam" id="1.10.510.10:FF:000664">
    <property type="entry name" value="Serine threonine protein kinase"/>
    <property type="match status" value="1"/>
</dbReference>
<feature type="region of interest" description="Disordered" evidence="12">
    <location>
        <begin position="584"/>
        <end position="740"/>
    </location>
</feature>
<evidence type="ECO:0000256" key="4">
    <source>
        <dbReference type="ARBA" id="ARBA00022679"/>
    </source>
</evidence>
<dbReference type="Pfam" id="PF00989">
    <property type="entry name" value="PAS"/>
    <property type="match status" value="1"/>
</dbReference>